<comment type="caution">
    <text evidence="1">The sequence shown here is derived from an EMBL/GenBank/DDBJ whole genome shotgun (WGS) entry which is preliminary data.</text>
</comment>
<sequence>MKHPIQVITAHPEKYNIYVGIGSNIYVINSKTGEKIANWSLPESNTIQEKETIKNKPIIQHIRLTSVDPLFKVFVGDKFGDVYSFSLNRDSEAMNTDTTSLISPNLVLGHISMITDMIVTHDSKYLITSDRDEHIKISYLPKCLVIKGYCLGHHEFVSKLCILSWNPDILISGGGDPYLFVWNWEDQKLLHKIDIINLFDEKLQKMNMINKETCILEKEKIAIIGIQEIPQKKEIAVIIEKAPLLLIFGDLELKKSTLKIIEMLPANPLGIALDKNGILWISLDNSNNDDISLIYLYPKNEETKNIEEKINKILAVEVDYKFYPIYDFVQLRKRRKN</sequence>
<keyword evidence="2" id="KW-1185">Reference proteome</keyword>
<dbReference type="Proteomes" id="UP000768646">
    <property type="component" value="Unassembled WGS sequence"/>
</dbReference>
<name>A0ACB7CDT0_9ASCO</name>
<accession>A0ACB7CDT0</accession>
<evidence type="ECO:0000313" key="2">
    <source>
        <dbReference type="Proteomes" id="UP000768646"/>
    </source>
</evidence>
<dbReference type="EMBL" id="JABTEG010000002">
    <property type="protein sequence ID" value="KAG4305927.1"/>
    <property type="molecule type" value="Genomic_DNA"/>
</dbReference>
<evidence type="ECO:0000313" key="1">
    <source>
        <dbReference type="EMBL" id="KAG4305927.1"/>
    </source>
</evidence>
<protein>
    <submittedName>
        <fullName evidence="1">Uncharacterized protein</fullName>
    </submittedName>
</protein>
<organism evidence="1 2">
    <name type="scientific">Pneumocystis oryctolagi</name>
    <dbReference type="NCBI Taxonomy" id="42067"/>
    <lineage>
        <taxon>Eukaryota</taxon>
        <taxon>Fungi</taxon>
        <taxon>Dikarya</taxon>
        <taxon>Ascomycota</taxon>
        <taxon>Taphrinomycotina</taxon>
        <taxon>Pneumocystomycetes</taxon>
        <taxon>Pneumocystaceae</taxon>
        <taxon>Pneumocystis</taxon>
    </lineage>
</organism>
<proteinExistence type="predicted"/>
<gene>
    <name evidence="1" type="ORF">PORY_000837</name>
</gene>
<reference evidence="1 2" key="1">
    <citation type="journal article" date="2021" name="Commun. Biol.">
        <title>Genomic insights into the host specific adaptation of the Pneumocystis genus.</title>
        <authorList>
            <person name="Cisse O.H."/>
            <person name="Ma L."/>
            <person name="Dekker J.P."/>
            <person name="Khil P.P."/>
            <person name="Youn J.-H."/>
            <person name="Brenchley J.M."/>
            <person name="Blair R."/>
            <person name="Pahar B."/>
            <person name="Chabe M."/>
            <person name="Van Rompay K.K.A."/>
            <person name="Keesler R."/>
            <person name="Sukura A."/>
            <person name="Hirsch V."/>
            <person name="Kutty G."/>
            <person name="Liu Y."/>
            <person name="Peng L."/>
            <person name="Chen J."/>
            <person name="Song J."/>
            <person name="Weissenbacher-Lang C."/>
            <person name="Xu J."/>
            <person name="Upham N.S."/>
            <person name="Stajich J.E."/>
            <person name="Cuomo C.A."/>
            <person name="Cushion M.T."/>
            <person name="Kovacs J.A."/>
        </authorList>
    </citation>
    <scope>NUCLEOTIDE SEQUENCE [LARGE SCALE GENOMIC DNA]</scope>
    <source>
        <strain evidence="1 2">RABM</strain>
    </source>
</reference>